<evidence type="ECO:0000313" key="3">
    <source>
        <dbReference type="EMBL" id="AUB80901.1"/>
    </source>
</evidence>
<dbReference type="SUPFAM" id="SSF52540">
    <property type="entry name" value="P-loop containing nucleoside triphosphate hydrolases"/>
    <property type="match status" value="1"/>
</dbReference>
<dbReference type="OrthoDB" id="9758243at2"/>
<dbReference type="KEGG" id="tsy:THSYN_08025"/>
<keyword evidence="4" id="KW-1185">Reference proteome</keyword>
<dbReference type="Pfam" id="PF18766">
    <property type="entry name" value="SWI2_SNF2"/>
    <property type="match status" value="1"/>
</dbReference>
<name>A0A2K8U775_9GAMM</name>
<keyword evidence="3" id="KW-0255">Endonuclease</keyword>
<dbReference type="InterPro" id="IPR007409">
    <property type="entry name" value="Restrct_endonuc_type1_HsdR_N"/>
</dbReference>
<dbReference type="Gene3D" id="3.90.1570.50">
    <property type="match status" value="1"/>
</dbReference>
<dbReference type="Pfam" id="PF22679">
    <property type="entry name" value="T1R_D3-like"/>
    <property type="match status" value="1"/>
</dbReference>
<keyword evidence="3" id="KW-0540">Nuclease</keyword>
<organism evidence="3 4">
    <name type="scientific">Candidatus Thiodictyon syntrophicum</name>
    <dbReference type="NCBI Taxonomy" id="1166950"/>
    <lineage>
        <taxon>Bacteria</taxon>
        <taxon>Pseudomonadati</taxon>
        <taxon>Pseudomonadota</taxon>
        <taxon>Gammaproteobacteria</taxon>
        <taxon>Chromatiales</taxon>
        <taxon>Chromatiaceae</taxon>
        <taxon>Thiodictyon</taxon>
    </lineage>
</organism>
<dbReference type="GO" id="GO:0009035">
    <property type="term" value="F:type I site-specific deoxyribonuclease activity"/>
    <property type="evidence" value="ECO:0007669"/>
    <property type="project" value="UniProtKB-EC"/>
</dbReference>
<dbReference type="PANTHER" id="PTHR42927:SF1">
    <property type="entry name" value="HELICASE SUPERFAMILY 1 AND 2 DOMAIN-CONTAINING PROTEIN"/>
    <property type="match status" value="1"/>
</dbReference>
<gene>
    <name evidence="3" type="ORF">THSYN_08025</name>
</gene>
<dbReference type="EMBL" id="CP020370">
    <property type="protein sequence ID" value="AUB80901.1"/>
    <property type="molecule type" value="Genomic_DNA"/>
</dbReference>
<reference evidence="3 4" key="1">
    <citation type="submission" date="2017-03" db="EMBL/GenBank/DDBJ databases">
        <title>Complete genome sequence of Candidatus 'Thiodictyon syntrophicum' sp. nov. strain Cad16T, a photolithoautotroph purple sulfur bacterium isolated from an alpine meromictic lake.</title>
        <authorList>
            <person name="Luedin S.M."/>
            <person name="Pothier J.F."/>
            <person name="Danza F."/>
            <person name="Storelli N."/>
            <person name="Wittwer M."/>
            <person name="Tonolla M."/>
        </authorList>
    </citation>
    <scope>NUCLEOTIDE SEQUENCE [LARGE SCALE GENOMIC DNA]</scope>
    <source>
        <strain evidence="3 4">Cad16T</strain>
    </source>
</reference>
<dbReference type="GO" id="GO:0003677">
    <property type="term" value="F:DNA binding"/>
    <property type="evidence" value="ECO:0007669"/>
    <property type="project" value="UniProtKB-KW"/>
</dbReference>
<sequence>MKIHTEDAFERLIVEHLVLHGGYEPRDRTAFDPDEALAIHAGFDAQRALIPADVLAFVADTQPKPWARLQAIHGASLADIFIEALCKALDSFGLLSVLRRGFKFHGQKILLAYFKPGNNLNPEVWDLYDQNRLRVLRQLRYDPKTDDELDLALFVNGLPIATGELKNAMTGQQATAAKQQYRQDRDPHAPLFRFKARALVHFALDADEVWMTTRLNGSSTRFLPFNRGHDGGAGNPPVEGRHRSCYLWEEVWQRDNLLDLVGRFLHLQTEEEKDADTDQVTVKETMVFPRYHQWDCVRRLVAAARETGAGTNFLSQHSAGSGKSNTIAWVAHRLASLHDDQDRKVYDAVVVLTDRKVLDQQLQNTVYQFEHKSGVVEKIDTDSAQLARALSAGVPIIISTIHKFGFIQDKIQALPDRRYAIIVDEAHSSQTGDMAVTLKELLSDSALAARLAAEGEDLSAPDQLALRAALFRGPQPNMSFFAFTATPKHKTLELFGHRGPDGRPAPFHLYSMRQAIEEGFILDVLKGYMTYQRFFQLAKKVAGDPVLDKKKAAVALARFVSLHPTNIAQKTQIILEHFRACVMHQLQGRAKAMLVTSSRLMAVKYKQSCDAYLIDKGKDPGYSAIRCLVAFSGEVQDDQVRGVTYTEPQMNRGSDGKSIKETELPARFASSVYQVLIVANKYQTGFDQPLLCAMYVDKRLDGIQAVQTLSRLNRTCPGKEATFVLDFVNERDAILASFQDYYETTTTLDEVDPQRLYELQHAVGEFQLYTPSELDGFAAVLFKFKGDRKLTDNARLNAWLDPAVDRFKALKRDDKDAEGTQRQEAFRAKLNAFKNLYAFLGQIVPFADPDLEKLYTFGRLLLRKLPPPAGGAPVDLGDDVVLASYKLKLDAEGELTLKAGGSGELPGPEYTGTGTAKPPQERLSTIIEVINTRFGTDFDAQDLVDGVTAQLVANAELQQAARVNDKGNFGVPFREALDDALVTRHEKHGDFINTLFQDEALGAFFRNWMLDQVYGRLRGGSDECPVPRGPEPD</sequence>
<dbReference type="InterPro" id="IPR055180">
    <property type="entry name" value="HsdR_RecA-like_helicase_dom_2"/>
</dbReference>
<dbReference type="PROSITE" id="PS51192">
    <property type="entry name" value="HELICASE_ATP_BIND_1"/>
    <property type="match status" value="1"/>
</dbReference>
<evidence type="ECO:0000313" key="4">
    <source>
        <dbReference type="Proteomes" id="UP000232638"/>
    </source>
</evidence>
<feature type="region of interest" description="Disordered" evidence="1">
    <location>
        <begin position="898"/>
        <end position="918"/>
    </location>
</feature>
<proteinExistence type="predicted"/>
<accession>A0A2K8U775</accession>
<evidence type="ECO:0000259" key="2">
    <source>
        <dbReference type="PROSITE" id="PS51192"/>
    </source>
</evidence>
<dbReference type="REBASE" id="226292">
    <property type="entry name" value="Tsy16TORF8025P"/>
</dbReference>
<dbReference type="InterPro" id="IPR040980">
    <property type="entry name" value="SWI2_SNF2"/>
</dbReference>
<dbReference type="GO" id="GO:0009307">
    <property type="term" value="P:DNA restriction-modification system"/>
    <property type="evidence" value="ECO:0007669"/>
    <property type="project" value="UniProtKB-KW"/>
</dbReference>
<keyword evidence="3" id="KW-0378">Hydrolase</keyword>
<dbReference type="Pfam" id="PF04313">
    <property type="entry name" value="HSDR_N"/>
    <property type="match status" value="1"/>
</dbReference>
<feature type="domain" description="Helicase ATP-binding" evidence="2">
    <location>
        <begin position="304"/>
        <end position="505"/>
    </location>
</feature>
<protein>
    <submittedName>
        <fullName evidence="3">Restriction endonuclease subunit R</fullName>
    </submittedName>
</protein>
<dbReference type="PANTHER" id="PTHR42927">
    <property type="entry name" value="HELICASE SUPERFAMILY 1 AND 2 DOMAIN-CONTAINING PROTEIN"/>
    <property type="match status" value="1"/>
</dbReference>
<dbReference type="SMART" id="SM00487">
    <property type="entry name" value="DEXDc"/>
    <property type="match status" value="1"/>
</dbReference>
<evidence type="ECO:0000256" key="1">
    <source>
        <dbReference type="SAM" id="MobiDB-lite"/>
    </source>
</evidence>
<dbReference type="InterPro" id="IPR014001">
    <property type="entry name" value="Helicase_ATP-bd"/>
</dbReference>
<dbReference type="AlphaFoldDB" id="A0A2K8U775"/>
<dbReference type="GO" id="GO:0005524">
    <property type="term" value="F:ATP binding"/>
    <property type="evidence" value="ECO:0007669"/>
    <property type="project" value="UniProtKB-KW"/>
</dbReference>
<dbReference type="Proteomes" id="UP000232638">
    <property type="component" value="Chromosome"/>
</dbReference>
<dbReference type="Gene3D" id="3.40.50.300">
    <property type="entry name" value="P-loop containing nucleotide triphosphate hydrolases"/>
    <property type="match status" value="2"/>
</dbReference>
<dbReference type="InterPro" id="IPR027417">
    <property type="entry name" value="P-loop_NTPase"/>
</dbReference>
<dbReference type="RefSeq" id="WP_100918682.1">
    <property type="nucleotide sequence ID" value="NZ_CP020370.1"/>
</dbReference>